<proteinExistence type="inferred from homology"/>
<evidence type="ECO:0000259" key="9">
    <source>
        <dbReference type="Pfam" id="PF02737"/>
    </source>
</evidence>
<name>A0A7J8P7Q7_GOSRA</name>
<evidence type="ECO:0000313" key="11">
    <source>
        <dbReference type="Proteomes" id="UP000593578"/>
    </source>
</evidence>
<dbReference type="PANTHER" id="PTHR23309">
    <property type="entry name" value="3-HYDROXYACYL-COA DEHYROGENASE"/>
    <property type="match status" value="1"/>
</dbReference>
<dbReference type="FunFam" id="1.10.1040.50:FF:000004">
    <property type="entry name" value="Peroxisomal fatty acid beta-oxidation multifunctional protein"/>
    <property type="match status" value="1"/>
</dbReference>
<keyword evidence="4" id="KW-0456">Lyase</keyword>
<sequence length="269" mass="30034">MPLLEIVRTQKTSPQIILDLMMVGKVIKKVPVVVGNCTGFAVNRTFFPYTQGSHLLVNLGVDAYRIDRVICNFGFPLGPFQLQDLAGYGVAFAVGQEYAKAFSDRIFESPLLELLVKEGRNGKNNGKGYYIYEKGSKPKPDPSVLSIIEESRRLTNVMPGGKPISVTDREVLEMILFPVVNEACRVLDEGVVVRASDLDVASVLGMSFPSYRGGIVFWADMVGANHVYRSLKKWSEMYGSFYKPSKFLEERAMKGIPLVRPLSFYFILV</sequence>
<comment type="catalytic activity">
    <reaction evidence="6">
        <text>a (3S)-3-hydroxyacyl-CoA = a (2E)-enoyl-CoA + H2O</text>
        <dbReference type="Rhea" id="RHEA:16105"/>
        <dbReference type="ChEBI" id="CHEBI:15377"/>
        <dbReference type="ChEBI" id="CHEBI:57318"/>
        <dbReference type="ChEBI" id="CHEBI:58856"/>
        <dbReference type="EC" id="4.2.1.17"/>
    </reaction>
</comment>
<dbReference type="GO" id="GO:0016853">
    <property type="term" value="F:isomerase activity"/>
    <property type="evidence" value="ECO:0007669"/>
    <property type="project" value="UniProtKB-KW"/>
</dbReference>
<dbReference type="SUPFAM" id="SSF48179">
    <property type="entry name" value="6-phosphogluconate dehydrogenase C-terminal domain-like"/>
    <property type="match status" value="2"/>
</dbReference>
<evidence type="ECO:0000256" key="2">
    <source>
        <dbReference type="ARBA" id="ARBA00023002"/>
    </source>
</evidence>
<evidence type="ECO:0000259" key="8">
    <source>
        <dbReference type="Pfam" id="PF00725"/>
    </source>
</evidence>
<evidence type="ECO:0008006" key="12">
    <source>
        <dbReference type="Google" id="ProtNLM"/>
    </source>
</evidence>
<dbReference type="Pfam" id="PF00725">
    <property type="entry name" value="3HCDH"/>
    <property type="match status" value="2"/>
</dbReference>
<evidence type="ECO:0000313" key="10">
    <source>
        <dbReference type="EMBL" id="MBA0584942.1"/>
    </source>
</evidence>
<dbReference type="Proteomes" id="UP000593578">
    <property type="component" value="Unassembled WGS sequence"/>
</dbReference>
<feature type="domain" description="3-hydroxyacyl-CoA dehydrogenase C-terminal" evidence="8">
    <location>
        <begin position="39"/>
        <end position="132"/>
    </location>
</feature>
<dbReference type="GO" id="GO:0070403">
    <property type="term" value="F:NAD+ binding"/>
    <property type="evidence" value="ECO:0007669"/>
    <property type="project" value="InterPro"/>
</dbReference>
<evidence type="ECO:0000256" key="4">
    <source>
        <dbReference type="ARBA" id="ARBA00023239"/>
    </source>
</evidence>
<evidence type="ECO:0000256" key="3">
    <source>
        <dbReference type="ARBA" id="ARBA00023235"/>
    </source>
</evidence>
<evidence type="ECO:0000256" key="7">
    <source>
        <dbReference type="ARBA" id="ARBA00023717"/>
    </source>
</evidence>
<keyword evidence="3" id="KW-0413">Isomerase</keyword>
<dbReference type="EMBL" id="JABEZZ010000004">
    <property type="protein sequence ID" value="MBA0584942.1"/>
    <property type="molecule type" value="Genomic_DNA"/>
</dbReference>
<keyword evidence="5" id="KW-0511">Multifunctional enzyme</keyword>
<dbReference type="AlphaFoldDB" id="A0A7J8P7Q7"/>
<evidence type="ECO:0000256" key="1">
    <source>
        <dbReference type="ARBA" id="ARBA00007005"/>
    </source>
</evidence>
<dbReference type="Pfam" id="PF02737">
    <property type="entry name" value="3HCDH_N"/>
    <property type="match status" value="1"/>
</dbReference>
<dbReference type="InterPro" id="IPR006176">
    <property type="entry name" value="3-OHacyl-CoA_DH_NAD-bd"/>
</dbReference>
<reference evidence="10 11" key="1">
    <citation type="journal article" date="2019" name="Genome Biol. Evol.">
        <title>Insights into the evolution of the New World diploid cottons (Gossypium, subgenus Houzingenia) based on genome sequencing.</title>
        <authorList>
            <person name="Grover C.E."/>
            <person name="Arick M.A. 2nd"/>
            <person name="Thrash A."/>
            <person name="Conover J.L."/>
            <person name="Sanders W.S."/>
            <person name="Peterson D.G."/>
            <person name="Frelichowski J.E."/>
            <person name="Scheffler J.A."/>
            <person name="Scheffler B.E."/>
            <person name="Wendel J.F."/>
        </authorList>
    </citation>
    <scope>NUCLEOTIDE SEQUENCE [LARGE SCALE GENOMIC DNA]</scope>
    <source>
        <strain evidence="10">8</strain>
        <tissue evidence="10">Leaf</tissue>
    </source>
</reference>
<dbReference type="GO" id="GO:0003857">
    <property type="term" value="F:(3S)-3-hydroxyacyl-CoA dehydrogenase (NAD+) activity"/>
    <property type="evidence" value="ECO:0007669"/>
    <property type="project" value="TreeGrafter"/>
</dbReference>
<dbReference type="InterPro" id="IPR006108">
    <property type="entry name" value="3HC_DH_C"/>
</dbReference>
<dbReference type="Gene3D" id="1.10.1040.50">
    <property type="match status" value="1"/>
</dbReference>
<dbReference type="GO" id="GO:0006635">
    <property type="term" value="P:fatty acid beta-oxidation"/>
    <property type="evidence" value="ECO:0007669"/>
    <property type="project" value="TreeGrafter"/>
</dbReference>
<keyword evidence="2" id="KW-0560">Oxidoreductase</keyword>
<dbReference type="InterPro" id="IPR006180">
    <property type="entry name" value="3-OHacyl-CoA_DH_CS"/>
</dbReference>
<comment type="similarity">
    <text evidence="1">In the central section; belongs to the 3-hydroxyacyl-CoA dehydrogenase family.</text>
</comment>
<feature type="domain" description="3-hydroxyacyl-CoA dehydrogenase NAD binding" evidence="9">
    <location>
        <begin position="1"/>
        <end position="36"/>
    </location>
</feature>
<dbReference type="GO" id="GO:0005777">
    <property type="term" value="C:peroxisome"/>
    <property type="evidence" value="ECO:0007669"/>
    <property type="project" value="TreeGrafter"/>
</dbReference>
<dbReference type="GO" id="GO:0004300">
    <property type="term" value="F:enoyl-CoA hydratase activity"/>
    <property type="evidence" value="ECO:0007669"/>
    <property type="project" value="UniProtKB-EC"/>
</dbReference>
<evidence type="ECO:0000256" key="6">
    <source>
        <dbReference type="ARBA" id="ARBA00023709"/>
    </source>
</evidence>
<gene>
    <name evidence="10" type="ORF">Gorai_015735</name>
</gene>
<accession>A0A7J8P7Q7</accession>
<protein>
    <recommendedName>
        <fullName evidence="12">3-hydroxyacyl-CoA dehydrogenase C-terminal domain-containing protein</fullName>
    </recommendedName>
</protein>
<comment type="caution">
    <text evidence="10">The sequence shown here is derived from an EMBL/GenBank/DDBJ whole genome shotgun (WGS) entry which is preliminary data.</text>
</comment>
<feature type="domain" description="3-hydroxyacyl-CoA dehydrogenase C-terminal" evidence="8">
    <location>
        <begin position="174"/>
        <end position="252"/>
    </location>
</feature>
<dbReference type="PANTHER" id="PTHR23309:SF49">
    <property type="entry name" value="PEROXISOMAL BIFUNCTIONAL ENZYME"/>
    <property type="match status" value="1"/>
</dbReference>
<comment type="catalytic activity">
    <reaction evidence="7">
        <text>a 4-saturated-(3S)-3-hydroxyacyl-CoA = a (3E)-enoyl-CoA + H2O</text>
        <dbReference type="Rhea" id="RHEA:20724"/>
        <dbReference type="ChEBI" id="CHEBI:15377"/>
        <dbReference type="ChEBI" id="CHEBI:58521"/>
        <dbReference type="ChEBI" id="CHEBI:137480"/>
        <dbReference type="EC" id="4.2.1.17"/>
    </reaction>
</comment>
<evidence type="ECO:0000256" key="5">
    <source>
        <dbReference type="ARBA" id="ARBA00023268"/>
    </source>
</evidence>
<dbReference type="InterPro" id="IPR008927">
    <property type="entry name" value="6-PGluconate_DH-like_C_sf"/>
</dbReference>
<dbReference type="Gene3D" id="3.40.50.720">
    <property type="entry name" value="NAD(P)-binding Rossmann-like Domain"/>
    <property type="match status" value="1"/>
</dbReference>
<organism evidence="10 11">
    <name type="scientific">Gossypium raimondii</name>
    <name type="common">Peruvian cotton</name>
    <name type="synonym">Gossypium klotzschianum subsp. raimondii</name>
    <dbReference type="NCBI Taxonomy" id="29730"/>
    <lineage>
        <taxon>Eukaryota</taxon>
        <taxon>Viridiplantae</taxon>
        <taxon>Streptophyta</taxon>
        <taxon>Embryophyta</taxon>
        <taxon>Tracheophyta</taxon>
        <taxon>Spermatophyta</taxon>
        <taxon>Magnoliopsida</taxon>
        <taxon>eudicotyledons</taxon>
        <taxon>Gunneridae</taxon>
        <taxon>Pentapetalae</taxon>
        <taxon>rosids</taxon>
        <taxon>malvids</taxon>
        <taxon>Malvales</taxon>
        <taxon>Malvaceae</taxon>
        <taxon>Malvoideae</taxon>
        <taxon>Gossypium</taxon>
    </lineage>
</organism>
<dbReference type="PROSITE" id="PS00067">
    <property type="entry name" value="3HCDH"/>
    <property type="match status" value="1"/>
</dbReference>